<comment type="caution">
    <text evidence="2">The sequence shown here is derived from an EMBL/GenBank/DDBJ whole genome shotgun (WGS) entry which is preliminary data.</text>
</comment>
<keyword evidence="3" id="KW-1185">Reference proteome</keyword>
<keyword evidence="1" id="KW-0812">Transmembrane</keyword>
<keyword evidence="1" id="KW-0472">Membrane</keyword>
<proteinExistence type="predicted"/>
<dbReference type="RefSeq" id="WP_318598991.1">
    <property type="nucleotide sequence ID" value="NZ_JAWSTH010000059.1"/>
</dbReference>
<dbReference type="EMBL" id="JAWSTH010000059">
    <property type="protein sequence ID" value="MDW5596553.1"/>
    <property type="molecule type" value="Genomic_DNA"/>
</dbReference>
<evidence type="ECO:0000313" key="3">
    <source>
        <dbReference type="Proteomes" id="UP001284601"/>
    </source>
</evidence>
<gene>
    <name evidence="2" type="ORF">R7226_19555</name>
</gene>
<keyword evidence="1" id="KW-1133">Transmembrane helix</keyword>
<organism evidence="2 3">
    <name type="scientific">Conexibacter stalactiti</name>
    <dbReference type="NCBI Taxonomy" id="1940611"/>
    <lineage>
        <taxon>Bacteria</taxon>
        <taxon>Bacillati</taxon>
        <taxon>Actinomycetota</taxon>
        <taxon>Thermoleophilia</taxon>
        <taxon>Solirubrobacterales</taxon>
        <taxon>Conexibacteraceae</taxon>
        <taxon>Conexibacter</taxon>
    </lineage>
</organism>
<feature type="transmembrane region" description="Helical" evidence="1">
    <location>
        <begin position="82"/>
        <end position="103"/>
    </location>
</feature>
<name>A0ABU4HTA3_9ACTN</name>
<reference evidence="3" key="1">
    <citation type="submission" date="2023-07" db="EMBL/GenBank/DDBJ databases">
        <title>Conexibacter stalactiti sp. nov., isolated from stalactites in a lava cave and emended description of the genus Conexibacter.</title>
        <authorList>
            <person name="Lee S.D."/>
        </authorList>
    </citation>
    <scope>NUCLEOTIDE SEQUENCE [LARGE SCALE GENOMIC DNA]</scope>
    <source>
        <strain evidence="3">KCTC 39840</strain>
    </source>
</reference>
<protein>
    <submittedName>
        <fullName evidence="2">Uncharacterized protein</fullName>
    </submittedName>
</protein>
<evidence type="ECO:0000256" key="1">
    <source>
        <dbReference type="SAM" id="Phobius"/>
    </source>
</evidence>
<evidence type="ECO:0000313" key="2">
    <source>
        <dbReference type="EMBL" id="MDW5596553.1"/>
    </source>
</evidence>
<accession>A0ABU4HTA3</accession>
<dbReference type="Proteomes" id="UP001284601">
    <property type="component" value="Unassembled WGS sequence"/>
</dbReference>
<sequence length="104" mass="11576">MLATMQRPEWFSRRGVVAPMRFRQLHLDWVSMGLILIAIDQVVPDRPVWITALLAFGLVVNPLLFVPLAWGREQSERPLYRVVTGASFVAASGGLTALAVYALI</sequence>
<feature type="transmembrane region" description="Helical" evidence="1">
    <location>
        <begin position="49"/>
        <end position="70"/>
    </location>
</feature>
<reference evidence="2 3" key="2">
    <citation type="submission" date="2023-10" db="EMBL/GenBank/DDBJ databases">
        <authorList>
            <person name="Han X.F."/>
        </authorList>
    </citation>
    <scope>NUCLEOTIDE SEQUENCE [LARGE SCALE GENOMIC DNA]</scope>
    <source>
        <strain evidence="2 3">KCTC 39840</strain>
    </source>
</reference>